<feature type="region of interest" description="Disordered" evidence="1">
    <location>
        <begin position="616"/>
        <end position="747"/>
    </location>
</feature>
<dbReference type="OrthoDB" id="1938262at2759"/>
<organism evidence="4">
    <name type="scientific">Dichomitus squalens</name>
    <dbReference type="NCBI Taxonomy" id="114155"/>
    <lineage>
        <taxon>Eukaryota</taxon>
        <taxon>Fungi</taxon>
        <taxon>Dikarya</taxon>
        <taxon>Basidiomycota</taxon>
        <taxon>Agaricomycotina</taxon>
        <taxon>Agaricomycetes</taxon>
        <taxon>Polyporales</taxon>
        <taxon>Polyporaceae</taxon>
        <taxon>Dichomitus</taxon>
    </lineage>
</organism>
<evidence type="ECO:0000256" key="1">
    <source>
        <dbReference type="SAM" id="MobiDB-lite"/>
    </source>
</evidence>
<feature type="compositionally biased region" description="Low complexity" evidence="1">
    <location>
        <begin position="626"/>
        <end position="635"/>
    </location>
</feature>
<reference evidence="4" key="1">
    <citation type="submission" date="2019-01" db="EMBL/GenBank/DDBJ databases">
        <title>Draft genome sequences of three monokaryotic isolates of the white-rot basidiomycete fungus Dichomitus squalens.</title>
        <authorList>
            <consortium name="DOE Joint Genome Institute"/>
            <person name="Lopez S.C."/>
            <person name="Andreopoulos B."/>
            <person name="Pangilinan J."/>
            <person name="Lipzen A."/>
            <person name="Riley R."/>
            <person name="Ahrendt S."/>
            <person name="Ng V."/>
            <person name="Barry K."/>
            <person name="Daum C."/>
            <person name="Grigoriev I.V."/>
            <person name="Hilden K.S."/>
            <person name="Makela M.R."/>
            <person name="de Vries R.P."/>
        </authorList>
    </citation>
    <scope>NUCLEOTIDE SEQUENCE [LARGE SCALE GENOMIC DNA]</scope>
    <source>
        <strain evidence="4">OM18370.1</strain>
    </source>
</reference>
<dbReference type="Pfam" id="PF26640">
    <property type="entry name" value="DUF8212"/>
    <property type="match status" value="1"/>
</dbReference>
<dbReference type="PANTHER" id="PTHR10622:SF10">
    <property type="entry name" value="HET DOMAIN-CONTAINING PROTEIN"/>
    <property type="match status" value="1"/>
</dbReference>
<sequence length="768" mass="85497">MRLLDTCTGLFHWTDGPSETSYAILSHVWCTLPTSDQSYEDIVRIQASQDGGMAIWADVRVNEKIRNACAVAWVDGHRYLWIDSCCIDKTSSAELSEAINSMYEWYAQADICYAYLEDVDDDDDLSDPLSSFRYSKWHSRGWTLQELIAPKSLLFLSRQWHPLGTKHSLAVIIEQVTGVDREILIHTKQLDQVSIAKRMSWASKRTTTRIEDEAYSLMGIFGVHMTTIYGERQNAFRRLQEEILRRNPDQSIFAWGGTLSRTFAEHLDYFRPEDMSSLLAPSPKHFVFSGNISSIRHSDFLGALCLPFDHPYPLTTHTPYGIRMNSPLIPSAAIIRLDEAPPQASWLLVLQCRDKFGRLIALPLQRSPGSEPSLKGVQIGAGDTDPGDDASSSGKWNGRVWPISRKKLEACLRSIFTAEVILPVYPARKHPTNSNTPRRIVRTREFFLCDWCRPLLSKHGFELSQVIQGAIYPDSVFILISSKAYTSVTIRISYHHHDVVTVAVQQRSLSQVAAAHTVDVASDHASLIPVAVSSHIIARPAGTSSNGKSVALSPVLEMHWVGNTAARSRDPRWAEYEIEDISGSGSPPTRIRVGLSASLDSDGVHRTGVTIETILLAPPPRPRRPSTPSRGSRPTLLRPQTPDRVQLFSPPSASHQGTGDSSARPDSPTIPELNTYVFPSSQVRTPPSTPHSRKVALSQSQTRPPKIASHHSEHRATRSEGQIRDHSPTFPRPFLAQLDPPSLRSPHTMNKGCSGYLVHLTNKSATFS</sequence>
<gene>
    <name evidence="4" type="ORF">BD311DRAFT_689084</name>
</gene>
<feature type="domain" description="DUF8212" evidence="3">
    <location>
        <begin position="234"/>
        <end position="420"/>
    </location>
</feature>
<accession>A0A4Q9NAI8</accession>
<protein>
    <submittedName>
        <fullName evidence="4">Heterokaryon incompatibility protein-domain-containing protein</fullName>
    </submittedName>
</protein>
<dbReference type="Proteomes" id="UP000292957">
    <property type="component" value="Unassembled WGS sequence"/>
</dbReference>
<evidence type="ECO:0000259" key="3">
    <source>
        <dbReference type="Pfam" id="PF26640"/>
    </source>
</evidence>
<dbReference type="Pfam" id="PF06985">
    <property type="entry name" value="HET"/>
    <property type="match status" value="1"/>
</dbReference>
<dbReference type="EMBL" id="ML143399">
    <property type="protein sequence ID" value="TBU31453.1"/>
    <property type="molecule type" value="Genomic_DNA"/>
</dbReference>
<feature type="region of interest" description="Disordered" evidence="1">
    <location>
        <begin position="368"/>
        <end position="395"/>
    </location>
</feature>
<name>A0A4Q9NAI8_9APHY</name>
<feature type="compositionally biased region" description="Polar residues" evidence="1">
    <location>
        <begin position="677"/>
        <end position="686"/>
    </location>
</feature>
<dbReference type="AlphaFoldDB" id="A0A4Q9NAI8"/>
<dbReference type="InterPro" id="IPR058525">
    <property type="entry name" value="DUF8212"/>
</dbReference>
<evidence type="ECO:0000313" key="4">
    <source>
        <dbReference type="EMBL" id="TBU31453.1"/>
    </source>
</evidence>
<feature type="compositionally biased region" description="Basic and acidic residues" evidence="1">
    <location>
        <begin position="710"/>
        <end position="727"/>
    </location>
</feature>
<proteinExistence type="predicted"/>
<feature type="compositionally biased region" description="Polar residues" evidence="1">
    <location>
        <begin position="649"/>
        <end position="661"/>
    </location>
</feature>
<dbReference type="PANTHER" id="PTHR10622">
    <property type="entry name" value="HET DOMAIN-CONTAINING PROTEIN"/>
    <property type="match status" value="1"/>
</dbReference>
<feature type="domain" description="Heterokaryon incompatibility" evidence="2">
    <location>
        <begin position="22"/>
        <end position="123"/>
    </location>
</feature>
<dbReference type="InterPro" id="IPR010730">
    <property type="entry name" value="HET"/>
</dbReference>
<evidence type="ECO:0000259" key="2">
    <source>
        <dbReference type="Pfam" id="PF06985"/>
    </source>
</evidence>